<proteinExistence type="predicted"/>
<evidence type="ECO:0000256" key="1">
    <source>
        <dbReference type="ARBA" id="ARBA00004123"/>
    </source>
</evidence>
<keyword evidence="4" id="KW-0862">Zinc</keyword>
<dbReference type="Proteomes" id="UP000515121">
    <property type="component" value="Unplaced"/>
</dbReference>
<keyword evidence="2" id="KW-0479">Metal-binding</keyword>
<dbReference type="Pfam" id="PF23380">
    <property type="entry name" value="VIN3_C"/>
    <property type="match status" value="1"/>
</dbReference>
<evidence type="ECO:0000256" key="4">
    <source>
        <dbReference type="ARBA" id="ARBA00022833"/>
    </source>
</evidence>
<evidence type="ECO:0000313" key="9">
    <source>
        <dbReference type="RefSeq" id="XP_022749764.1"/>
    </source>
</evidence>
<feature type="domain" description="Fibronectin type-III" evidence="7">
    <location>
        <begin position="345"/>
        <end position="444"/>
    </location>
</feature>
<evidence type="ECO:0000256" key="3">
    <source>
        <dbReference type="ARBA" id="ARBA00022771"/>
    </source>
</evidence>
<dbReference type="InterPro" id="IPR003961">
    <property type="entry name" value="FN3_dom"/>
</dbReference>
<evidence type="ECO:0000313" key="8">
    <source>
        <dbReference type="Proteomes" id="UP000515121"/>
    </source>
</evidence>
<name>A0A6P5ZAF1_DURZI</name>
<dbReference type="GeneID" id="111299082"/>
<dbReference type="Pfam" id="PF07227">
    <property type="entry name" value="PHD_Oberon"/>
    <property type="match status" value="1"/>
</dbReference>
<sequence length="736" mass="82118">MFVLLFLILSIIKLYVVVPNASFLCSFWLTKSFFLCAKHPRENGHSDDALGSPELLQEFLKSGPRKELLRTSFAKVKKNSVSSKGKMTEALKSGNKTIKKSESRKVSSIANSQLSSRKQSRKGENPMRLLPASEQPSDLGFSNSWICKNSACRAVLSINDTFCKRCSCCICHLFDDNKDPSLWLVCTSESGEGDYCGLSCHIECALQREKVGVVDLGQLMQLDGSYCCASCGKVSSILGYWKRQLSIAKGACRLDVLCYRIYLSYRLLDETSRFKELHEFVKDAKAKLETEVGPMNRVSAKMARGIVNWLSVAGDIQKLCSLAIEKADEWLATMSNTDTKCQDSHPAFCRFLFEEVTSSSVVIILIEPSAASSDDIKGYKLWYFKSQDESHTKEPICVFPRTQRRILISNLQPCTEYNFRIVSYTEAGDWGHSEAKCFTKSVEIIHKKPNSAAFISQKKDNKLIEGSSLGSNKELTAVDSSGFKVRDLGTMLRLAWVQEQGCFEGFCSADIEKCCGASEIIKPETRVEDHVPSISRGFDLNVVSVPDLNEELTPPFEFTRDEDNGCTLEQAMEADDDAASHETENNGLARSHGSGDSQTWTNGPTGEVPAVDSHTELCRKRAVNSNEDTHDCDSTLINGSPFRISNDSGSLDENFESCVKIIRWLECEGHINQEFRLKLLTWFSLRSTEQERRMVNTFIQTLIGDPSSLAGQLVDSLSGIISSKRPRNGFCSKLWH</sequence>
<dbReference type="GO" id="GO:0010048">
    <property type="term" value="P:vernalization response"/>
    <property type="evidence" value="ECO:0007669"/>
    <property type="project" value="InterPro"/>
</dbReference>
<dbReference type="KEGG" id="dzi:111299082"/>
<keyword evidence="8" id="KW-1185">Reference proteome</keyword>
<dbReference type="PROSITE" id="PS50853">
    <property type="entry name" value="FN3"/>
    <property type="match status" value="1"/>
</dbReference>
<reference evidence="9" key="1">
    <citation type="submission" date="2025-08" db="UniProtKB">
        <authorList>
            <consortium name="RefSeq"/>
        </authorList>
    </citation>
    <scope>IDENTIFICATION</scope>
    <source>
        <tissue evidence="9">Fruit stalk</tissue>
    </source>
</reference>
<dbReference type="PANTHER" id="PTHR46286:SF1">
    <property type="entry name" value="VIN3-LIKE PROTEIN 1"/>
    <property type="match status" value="1"/>
</dbReference>
<dbReference type="InterPro" id="IPR058585">
    <property type="entry name" value="Fn3_VIN3"/>
</dbReference>
<dbReference type="InterPro" id="IPR013783">
    <property type="entry name" value="Ig-like_fold"/>
</dbReference>
<dbReference type="InterPro" id="IPR036116">
    <property type="entry name" value="FN3_sf"/>
</dbReference>
<protein>
    <submittedName>
        <fullName evidence="9">VIN3-like protein 1 isoform X1</fullName>
    </submittedName>
</protein>
<accession>A0A6P5ZAF1</accession>
<dbReference type="RefSeq" id="XP_022749764.1">
    <property type="nucleotide sequence ID" value="XM_022894029.1"/>
</dbReference>
<evidence type="ECO:0000256" key="2">
    <source>
        <dbReference type="ARBA" id="ARBA00022723"/>
    </source>
</evidence>
<dbReference type="InterPro" id="IPR032881">
    <property type="entry name" value="Oberon-like_PHD"/>
</dbReference>
<gene>
    <name evidence="9" type="primary">LOC111299082</name>
</gene>
<keyword evidence="3" id="KW-0863">Zinc-finger</keyword>
<feature type="compositionally biased region" description="Polar residues" evidence="6">
    <location>
        <begin position="106"/>
        <end position="117"/>
    </location>
</feature>
<dbReference type="OrthoDB" id="1925343at2759"/>
<dbReference type="PANTHER" id="PTHR46286">
    <property type="entry name" value="VIN3-LIKE PROTEIN 2-RELATED"/>
    <property type="match status" value="1"/>
</dbReference>
<dbReference type="InterPro" id="IPR044514">
    <property type="entry name" value="VIN3-like"/>
</dbReference>
<dbReference type="CDD" id="cd15521">
    <property type="entry name" value="PHD_VIN3_plant"/>
    <property type="match status" value="1"/>
</dbReference>
<evidence type="ECO:0000259" key="7">
    <source>
        <dbReference type="PROSITE" id="PS50853"/>
    </source>
</evidence>
<evidence type="ECO:0000256" key="5">
    <source>
        <dbReference type="ARBA" id="ARBA00023242"/>
    </source>
</evidence>
<keyword evidence="5" id="KW-0539">Nucleus</keyword>
<dbReference type="GO" id="GO:0008270">
    <property type="term" value="F:zinc ion binding"/>
    <property type="evidence" value="ECO:0007669"/>
    <property type="project" value="UniProtKB-KW"/>
</dbReference>
<comment type="subcellular location">
    <subcellularLocation>
        <location evidence="1">Nucleus</location>
    </subcellularLocation>
</comment>
<feature type="region of interest" description="Disordered" evidence="6">
    <location>
        <begin position="574"/>
        <end position="614"/>
    </location>
</feature>
<evidence type="ECO:0000256" key="6">
    <source>
        <dbReference type="SAM" id="MobiDB-lite"/>
    </source>
</evidence>
<feature type="region of interest" description="Disordered" evidence="6">
    <location>
        <begin position="85"/>
        <end position="136"/>
    </location>
</feature>
<feature type="compositionally biased region" description="Polar residues" evidence="6">
    <location>
        <begin position="594"/>
        <end position="604"/>
    </location>
</feature>
<dbReference type="Pfam" id="PF23376">
    <property type="entry name" value="Fn3_VIN3"/>
    <property type="match status" value="1"/>
</dbReference>
<dbReference type="AlphaFoldDB" id="A0A6P5ZAF1"/>
<dbReference type="InterPro" id="IPR056990">
    <property type="entry name" value="VIN3-like_C"/>
</dbReference>
<dbReference type="Gene3D" id="2.60.40.10">
    <property type="entry name" value="Immunoglobulins"/>
    <property type="match status" value="1"/>
</dbReference>
<organism evidence="8 9">
    <name type="scientific">Durio zibethinus</name>
    <name type="common">Durian</name>
    <dbReference type="NCBI Taxonomy" id="66656"/>
    <lineage>
        <taxon>Eukaryota</taxon>
        <taxon>Viridiplantae</taxon>
        <taxon>Streptophyta</taxon>
        <taxon>Embryophyta</taxon>
        <taxon>Tracheophyta</taxon>
        <taxon>Spermatophyta</taxon>
        <taxon>Magnoliopsida</taxon>
        <taxon>eudicotyledons</taxon>
        <taxon>Gunneridae</taxon>
        <taxon>Pentapetalae</taxon>
        <taxon>rosids</taxon>
        <taxon>malvids</taxon>
        <taxon>Malvales</taxon>
        <taxon>Malvaceae</taxon>
        <taxon>Helicteroideae</taxon>
        <taxon>Durio</taxon>
    </lineage>
</organism>
<dbReference type="SUPFAM" id="SSF49265">
    <property type="entry name" value="Fibronectin type III"/>
    <property type="match status" value="1"/>
</dbReference>
<dbReference type="CDD" id="cd00063">
    <property type="entry name" value="FN3"/>
    <property type="match status" value="1"/>
</dbReference>
<dbReference type="GO" id="GO:0005634">
    <property type="term" value="C:nucleus"/>
    <property type="evidence" value="ECO:0007669"/>
    <property type="project" value="UniProtKB-SubCell"/>
</dbReference>
<dbReference type="GO" id="GO:0040029">
    <property type="term" value="P:epigenetic regulation of gene expression"/>
    <property type="evidence" value="ECO:0007669"/>
    <property type="project" value="InterPro"/>
</dbReference>